<dbReference type="InterPro" id="IPR020841">
    <property type="entry name" value="PKS_Beta-ketoAc_synthase_dom"/>
</dbReference>
<dbReference type="Pfam" id="PF16197">
    <property type="entry name" value="KAsynt_C_assoc"/>
    <property type="match status" value="1"/>
</dbReference>
<proteinExistence type="inferred from homology"/>
<dbReference type="InterPro" id="IPR032821">
    <property type="entry name" value="PKS_assoc"/>
</dbReference>
<feature type="domain" description="Ketosynthase family 3 (KS3)" evidence="5">
    <location>
        <begin position="490"/>
        <end position="916"/>
    </location>
</feature>
<dbReference type="EMBL" id="SJPJ01000001">
    <property type="protein sequence ID" value="TWT79192.1"/>
    <property type="molecule type" value="Genomic_DNA"/>
</dbReference>
<name>A0A5C5YVW3_9BACT</name>
<feature type="domain" description="Ketosynthase family 3 (KS3)" evidence="5">
    <location>
        <begin position="10"/>
        <end position="471"/>
    </location>
</feature>
<accession>A0A5C5YVW3</accession>
<dbReference type="GO" id="GO:0004312">
    <property type="term" value="F:fatty acid synthase activity"/>
    <property type="evidence" value="ECO:0007669"/>
    <property type="project" value="TreeGrafter"/>
</dbReference>
<dbReference type="InterPro" id="IPR050091">
    <property type="entry name" value="PKS_NRPS_Biosynth_Enz"/>
</dbReference>
<keyword evidence="7" id="KW-1185">Reference proteome</keyword>
<comment type="similarity">
    <text evidence="4">Belongs to the thiolase-like superfamily. Beta-ketoacyl-ACP synthases family.</text>
</comment>
<dbReference type="InterPro" id="IPR018201">
    <property type="entry name" value="Ketoacyl_synth_AS"/>
</dbReference>
<dbReference type="OrthoDB" id="219272at2"/>
<dbReference type="CDD" id="cd00833">
    <property type="entry name" value="PKS"/>
    <property type="match status" value="1"/>
</dbReference>
<evidence type="ECO:0000256" key="2">
    <source>
        <dbReference type="ARBA" id="ARBA00022553"/>
    </source>
</evidence>
<dbReference type="EC" id="2.3.1.41" evidence="6"/>
<dbReference type="InterPro" id="IPR014030">
    <property type="entry name" value="Ketoacyl_synth_N"/>
</dbReference>
<dbReference type="PANTHER" id="PTHR43775">
    <property type="entry name" value="FATTY ACID SYNTHASE"/>
    <property type="match status" value="1"/>
</dbReference>
<dbReference type="InterPro" id="IPR016039">
    <property type="entry name" value="Thiolase-like"/>
</dbReference>
<dbReference type="PROSITE" id="PS52004">
    <property type="entry name" value="KS3_2"/>
    <property type="match status" value="2"/>
</dbReference>
<dbReference type="Pfam" id="PF02801">
    <property type="entry name" value="Ketoacyl-synt_C"/>
    <property type="match status" value="1"/>
</dbReference>
<dbReference type="Proteomes" id="UP000315010">
    <property type="component" value="Unassembled WGS sequence"/>
</dbReference>
<keyword evidence="3 4" id="KW-0808">Transferase</keyword>
<protein>
    <submittedName>
        <fullName evidence="6">Phenolphthiocerol synthesis polyketide synthase type I Pks15/1</fullName>
        <ecNumber evidence="6">2.3.1.41</ecNumber>
    </submittedName>
</protein>
<organism evidence="6 7">
    <name type="scientific">Novipirellula herctigrandis</name>
    <dbReference type="NCBI Taxonomy" id="2527986"/>
    <lineage>
        <taxon>Bacteria</taxon>
        <taxon>Pseudomonadati</taxon>
        <taxon>Planctomycetota</taxon>
        <taxon>Planctomycetia</taxon>
        <taxon>Pirellulales</taxon>
        <taxon>Pirellulaceae</taxon>
        <taxon>Novipirellula</taxon>
    </lineage>
</organism>
<dbReference type="AlphaFoldDB" id="A0A5C5YVW3"/>
<reference evidence="6 7" key="1">
    <citation type="submission" date="2019-02" db="EMBL/GenBank/DDBJ databases">
        <title>Deep-cultivation of Planctomycetes and their phenomic and genomic characterization uncovers novel biology.</title>
        <authorList>
            <person name="Wiegand S."/>
            <person name="Jogler M."/>
            <person name="Boedeker C."/>
            <person name="Pinto D."/>
            <person name="Vollmers J."/>
            <person name="Rivas-Marin E."/>
            <person name="Kohn T."/>
            <person name="Peeters S.H."/>
            <person name="Heuer A."/>
            <person name="Rast P."/>
            <person name="Oberbeckmann S."/>
            <person name="Bunk B."/>
            <person name="Jeske O."/>
            <person name="Meyerdierks A."/>
            <person name="Storesund J.E."/>
            <person name="Kallscheuer N."/>
            <person name="Luecker S."/>
            <person name="Lage O.M."/>
            <person name="Pohl T."/>
            <person name="Merkel B.J."/>
            <person name="Hornburger P."/>
            <person name="Mueller R.-W."/>
            <person name="Bruemmer F."/>
            <person name="Labrenz M."/>
            <person name="Spormann A.M."/>
            <person name="Op Den Camp H."/>
            <person name="Overmann J."/>
            <person name="Amann R."/>
            <person name="Jetten M.S.M."/>
            <person name="Mascher T."/>
            <person name="Medema M.H."/>
            <person name="Devos D.P."/>
            <person name="Kaster A.-K."/>
            <person name="Ovreas L."/>
            <person name="Rohde M."/>
            <person name="Galperin M.Y."/>
            <person name="Jogler C."/>
        </authorList>
    </citation>
    <scope>NUCLEOTIDE SEQUENCE [LARGE SCALE GENOMIC DNA]</scope>
    <source>
        <strain evidence="6 7">CA13</strain>
    </source>
</reference>
<dbReference type="GO" id="GO:0006633">
    <property type="term" value="P:fatty acid biosynthetic process"/>
    <property type="evidence" value="ECO:0007669"/>
    <property type="project" value="InterPro"/>
</dbReference>
<comment type="caution">
    <text evidence="6">The sequence shown here is derived from an EMBL/GenBank/DDBJ whole genome shotgun (WGS) entry which is preliminary data.</text>
</comment>
<dbReference type="SUPFAM" id="SSF53901">
    <property type="entry name" value="Thiolase-like"/>
    <property type="match status" value="3"/>
</dbReference>
<sequence>MSTQDFDAQAEPIVVIGRGCRLPGASGLDAYWDLILSGGCTQTKLPDDRLDRDLLFSPEKGKQNKTYADIGCLVDLPNLRTSDCRLPYGLKTHPETTYATLASVAFDTVDDAGLDPLDLPHDNVGVFIGHTRASSLAGDIAFANYIGQAASLLDQVCGESKLPLRGLSSDRLKQLKQDLVDQVRRDYPNQSSHPLGASCSARAVSDALRVTGPTMSFNAACASSTHALIQAVRSLQTGRIDMAIAGGASYCHSDSLVLFSKAQSLSASRTRPWDSEADGLVIGEGYVTLLLCRQSTARRLGCQVHGVIRGLGLSSDGKGKSLWAPRKEGQVLAIGRAYRGDLQRSDVGYIEAHATSTQVGDATEISALAESYQCELPPGIRIPIGSVKANIGHTLETAGIAGLLKCMLAMERETIPPVTHVATRNPKIDWDNIPFELPAESRPWKANNQGWLAGVNAFGIGGLNTHVVVQRPLKDGRGVEKASAPIEPRREAIAVIGVGCILPGPSDANGMAAFWKRLMEHASAIVPLPKDRWNGDAYPTSPSPSGFDVRSRLGGVVQDYQYDWRRHRVPPKQIANASPLQFMILDAVDEACHDAGITWTDSLRQSCGVLTGTTFGGEFANQLQMGLRLPELKKRIGGLLEDEGLSAPQQQEFLDRFAEVLLKEMPALLDETGSFTSSSLASRITKSLNLMGGAAAVDSGHGSSGAAILCCVDQLVCGDNDLMICIGAQQDLGPSRYVGMTRAGILGDQDGTDGIFPGEGCVVLILERERDAIKNGHPIRAVIQDIAAGYVTKSPQASLALTMERLVAEHPEQKVAVDHVEFANSTHASLHAEASAAVRWSLRDHNRSVPAAEHDASQLVGHLAGGSMAVSALASMPEKVSSNQSPDKPRDFCAGSKRIIIGGGIDDPSFQVLLRDQ</sequence>
<keyword evidence="2" id="KW-0597">Phosphoprotein</keyword>
<dbReference type="Gene3D" id="3.40.47.10">
    <property type="match status" value="2"/>
</dbReference>
<dbReference type="Pfam" id="PF00109">
    <property type="entry name" value="ketoacyl-synt"/>
    <property type="match status" value="2"/>
</dbReference>
<keyword evidence="6" id="KW-0012">Acyltransferase</keyword>
<dbReference type="GO" id="GO:0004315">
    <property type="term" value="F:3-oxoacyl-[acyl-carrier-protein] synthase activity"/>
    <property type="evidence" value="ECO:0007669"/>
    <property type="project" value="UniProtKB-EC"/>
</dbReference>
<dbReference type="RefSeq" id="WP_146394465.1">
    <property type="nucleotide sequence ID" value="NZ_SJPJ01000001.1"/>
</dbReference>
<evidence type="ECO:0000259" key="5">
    <source>
        <dbReference type="PROSITE" id="PS52004"/>
    </source>
</evidence>
<dbReference type="PROSITE" id="PS00606">
    <property type="entry name" value="KS3_1"/>
    <property type="match status" value="1"/>
</dbReference>
<keyword evidence="1" id="KW-0596">Phosphopantetheine</keyword>
<evidence type="ECO:0000313" key="7">
    <source>
        <dbReference type="Proteomes" id="UP000315010"/>
    </source>
</evidence>
<evidence type="ECO:0000256" key="1">
    <source>
        <dbReference type="ARBA" id="ARBA00022450"/>
    </source>
</evidence>
<evidence type="ECO:0000313" key="6">
    <source>
        <dbReference type="EMBL" id="TWT79192.1"/>
    </source>
</evidence>
<evidence type="ECO:0000256" key="3">
    <source>
        <dbReference type="ARBA" id="ARBA00022679"/>
    </source>
</evidence>
<evidence type="ECO:0000256" key="4">
    <source>
        <dbReference type="RuleBase" id="RU003694"/>
    </source>
</evidence>
<dbReference type="SMART" id="SM00825">
    <property type="entry name" value="PKS_KS"/>
    <property type="match status" value="1"/>
</dbReference>
<gene>
    <name evidence="6" type="ORF">CA13_05900</name>
</gene>
<dbReference type="InterPro" id="IPR014031">
    <property type="entry name" value="Ketoacyl_synth_C"/>
</dbReference>
<dbReference type="PANTHER" id="PTHR43775:SF37">
    <property type="entry name" value="SI:DKEY-61P9.11"/>
    <property type="match status" value="1"/>
</dbReference>